<dbReference type="Proteomes" id="UP001177140">
    <property type="component" value="Unassembled WGS sequence"/>
</dbReference>
<keyword evidence="3" id="KW-1185">Reference proteome</keyword>
<gene>
    <name evidence="2" type="ORF">MKW94_026041</name>
</gene>
<evidence type="ECO:0000313" key="3">
    <source>
        <dbReference type="Proteomes" id="UP001177140"/>
    </source>
</evidence>
<keyword evidence="1" id="KW-0175">Coiled coil</keyword>
<reference evidence="2" key="1">
    <citation type="submission" date="2022-03" db="EMBL/GenBank/DDBJ databases">
        <title>A functionally conserved STORR gene fusion in Papaver species that diverged 16.8 million years ago.</title>
        <authorList>
            <person name="Catania T."/>
        </authorList>
    </citation>
    <scope>NUCLEOTIDE SEQUENCE</scope>
    <source>
        <strain evidence="2">S-191538</strain>
    </source>
</reference>
<evidence type="ECO:0000313" key="2">
    <source>
        <dbReference type="EMBL" id="MCL7029876.1"/>
    </source>
</evidence>
<organism evidence="2 3">
    <name type="scientific">Papaver nudicaule</name>
    <name type="common">Iceland poppy</name>
    <dbReference type="NCBI Taxonomy" id="74823"/>
    <lineage>
        <taxon>Eukaryota</taxon>
        <taxon>Viridiplantae</taxon>
        <taxon>Streptophyta</taxon>
        <taxon>Embryophyta</taxon>
        <taxon>Tracheophyta</taxon>
        <taxon>Spermatophyta</taxon>
        <taxon>Magnoliopsida</taxon>
        <taxon>Ranunculales</taxon>
        <taxon>Papaveraceae</taxon>
        <taxon>Papaveroideae</taxon>
        <taxon>Papaver</taxon>
    </lineage>
</organism>
<protein>
    <submittedName>
        <fullName evidence="2">Uncharacterized protein</fullName>
    </submittedName>
</protein>
<dbReference type="EMBL" id="JAJJMA010095138">
    <property type="protein sequence ID" value="MCL7029876.1"/>
    <property type="molecule type" value="Genomic_DNA"/>
</dbReference>
<evidence type="ECO:0000256" key="1">
    <source>
        <dbReference type="SAM" id="Coils"/>
    </source>
</evidence>
<name>A0AA41S773_PAPNU</name>
<feature type="coiled-coil region" evidence="1">
    <location>
        <begin position="57"/>
        <end position="84"/>
    </location>
</feature>
<accession>A0AA41S773</accession>
<dbReference type="AlphaFoldDB" id="A0AA41S773"/>
<proteinExistence type="predicted"/>
<sequence length="195" mass="23097">MVVDSAAREAKLRKARQEYLVLRGKLKERKPYLYVKDDILAYVLLLNRTSGMVLETKSQVLAEVEYLKNLLAELEDEHAEAKRDRFPVRLSYLYAQRRKSMMLQEMYDILVKGKEIPDDFRRWIRQQLQDKDWIAILRDTNAAEDVLIRPANAEGVQLIKETINVEPIEDDNPELVKERFMVTYASYIKFISYYM</sequence>
<comment type="caution">
    <text evidence="2">The sequence shown here is derived from an EMBL/GenBank/DDBJ whole genome shotgun (WGS) entry which is preliminary data.</text>
</comment>